<organism evidence="1 2">
    <name type="scientific">Populus alba</name>
    <name type="common">White poplar</name>
    <dbReference type="NCBI Taxonomy" id="43335"/>
    <lineage>
        <taxon>Eukaryota</taxon>
        <taxon>Viridiplantae</taxon>
        <taxon>Streptophyta</taxon>
        <taxon>Embryophyta</taxon>
        <taxon>Tracheophyta</taxon>
        <taxon>Spermatophyta</taxon>
        <taxon>Magnoliopsida</taxon>
        <taxon>eudicotyledons</taxon>
        <taxon>Gunneridae</taxon>
        <taxon>Pentapetalae</taxon>
        <taxon>rosids</taxon>
        <taxon>fabids</taxon>
        <taxon>Malpighiales</taxon>
        <taxon>Salicaceae</taxon>
        <taxon>Saliceae</taxon>
        <taxon>Populus</taxon>
    </lineage>
</organism>
<evidence type="ECO:0000313" key="1">
    <source>
        <dbReference type="EMBL" id="KAL3571966.1"/>
    </source>
</evidence>
<dbReference type="EMBL" id="RCHU02000014">
    <property type="protein sequence ID" value="KAL3571966.1"/>
    <property type="molecule type" value="Genomic_DNA"/>
</dbReference>
<gene>
    <name evidence="1" type="ORF">D5086_025870</name>
</gene>
<proteinExistence type="predicted"/>
<name>A0ACC4B0V8_POPAL</name>
<evidence type="ECO:0000313" key="2">
    <source>
        <dbReference type="Proteomes" id="UP000309997"/>
    </source>
</evidence>
<reference evidence="1 2" key="1">
    <citation type="journal article" date="2024" name="Plant Biotechnol. J.">
        <title>Genome and CRISPR/Cas9 system of a widespread forest tree (Populus alba) in the world.</title>
        <authorList>
            <person name="Liu Y.J."/>
            <person name="Jiang P.F."/>
            <person name="Han X.M."/>
            <person name="Li X.Y."/>
            <person name="Wang H.M."/>
            <person name="Wang Y.J."/>
            <person name="Wang X.X."/>
            <person name="Zeng Q.Y."/>
        </authorList>
    </citation>
    <scope>NUCLEOTIDE SEQUENCE [LARGE SCALE GENOMIC DNA]</scope>
    <source>
        <strain evidence="2">cv. PAL-ZL1</strain>
    </source>
</reference>
<comment type="caution">
    <text evidence="1">The sequence shown here is derived from an EMBL/GenBank/DDBJ whole genome shotgun (WGS) entry which is preliminary data.</text>
</comment>
<accession>A0ACC4B0V8</accession>
<protein>
    <submittedName>
        <fullName evidence="1">Uncharacterized protein</fullName>
    </submittedName>
</protein>
<sequence>MGHADGLSEPGSSSNHPIAYPESVLDVEDEEEQILYAASFEELARNHVKYDTIIWVSISLLLVLAWGIGIILLLCLPIRRCLLQKDISSRKLYVTANEIVYKFSRPSILFWRVTTIEKRTPLSSVIDIITEQGCLQSVYGLHTFRVESIAHGKAAPVDELRVQGVADPGVLRKVIITEASKNAQDFGEGCKPTLTGEEERLSRGGSLSEGPVIFKSPSKSWKTLRCCDFYFPYNSGAQIIRIYSLNSQKNGWLVQMRYYIHQIDLLKTKRCHLSFSDYRLTALHFSKA</sequence>
<dbReference type="Proteomes" id="UP000309997">
    <property type="component" value="Unassembled WGS sequence"/>
</dbReference>
<keyword evidence="2" id="KW-1185">Reference proteome</keyword>